<name>A0A951IX95_9BACT</name>
<dbReference type="PROSITE" id="PS51257">
    <property type="entry name" value="PROKAR_LIPOPROTEIN"/>
    <property type="match status" value="1"/>
</dbReference>
<comment type="caution">
    <text evidence="1">The sequence shown here is derived from an EMBL/GenBank/DDBJ whole genome shotgun (WGS) entry which is preliminary data.</text>
</comment>
<dbReference type="AlphaFoldDB" id="A0A951IX95"/>
<organism evidence="1 2">
    <name type="scientific">Arthrospiribacter ruber</name>
    <dbReference type="NCBI Taxonomy" id="2487934"/>
    <lineage>
        <taxon>Bacteria</taxon>
        <taxon>Pseudomonadati</taxon>
        <taxon>Bacteroidota</taxon>
        <taxon>Cytophagia</taxon>
        <taxon>Cytophagales</taxon>
        <taxon>Cyclobacteriaceae</taxon>
        <taxon>Arthrospiribacter</taxon>
    </lineage>
</organism>
<evidence type="ECO:0000313" key="2">
    <source>
        <dbReference type="Proteomes" id="UP000727490"/>
    </source>
</evidence>
<dbReference type="RefSeq" id="WP_219287818.1">
    <property type="nucleotide sequence ID" value="NZ_RPHB01000003.1"/>
</dbReference>
<accession>A0A951IX95</accession>
<keyword evidence="2" id="KW-1185">Reference proteome</keyword>
<sequence length="278" mass="30156">MKCFPNLPYLLLAAVILISCSEEDPLPDPGPNPNAQIVKEDAEINAAFTDTDNIALFALSANGQGLRTQVEFVGDLCAEAEVTHFPDERRIVVDFKEGCTSANGLVRKGKLLIDYTGVILFPGASVTVNFENYHVNGVKIEGTRTSTNRGINLNEGTITFETIVNNGRLTWEDGSQATVAINHSRKFILPGEDEGIRAEITGTTSGNSRTGVAFNAEISEALVFFQNCTNTGNWIPSQGKSLITISQAFLFEVDYGTGECDREITVRLEGETITLTLD</sequence>
<evidence type="ECO:0008006" key="3">
    <source>
        <dbReference type="Google" id="ProtNLM"/>
    </source>
</evidence>
<proteinExistence type="predicted"/>
<dbReference type="Proteomes" id="UP000727490">
    <property type="component" value="Unassembled WGS sequence"/>
</dbReference>
<evidence type="ECO:0000313" key="1">
    <source>
        <dbReference type="EMBL" id="MBW3467551.1"/>
    </source>
</evidence>
<gene>
    <name evidence="1" type="ORF">EGN73_06955</name>
</gene>
<protein>
    <recommendedName>
        <fullName evidence="3">Lipoprotein</fullName>
    </recommendedName>
</protein>
<reference evidence="1 2" key="1">
    <citation type="journal article" date="2020" name="Syst. Appl. Microbiol.">
        <title>Arthrospiribacter ruber gen. nov., sp. nov., a novel bacterium isolated from Arthrospira cultures.</title>
        <authorList>
            <person name="Waleron M."/>
            <person name="Misztak A."/>
            <person name="Waleron M.M."/>
            <person name="Furmaniak M."/>
            <person name="Mrozik A."/>
            <person name="Waleron K."/>
        </authorList>
    </citation>
    <scope>NUCLEOTIDE SEQUENCE [LARGE SCALE GENOMIC DNA]</scope>
    <source>
        <strain evidence="1 2">DPMB0001</strain>
    </source>
</reference>
<dbReference type="EMBL" id="RPHB01000003">
    <property type="protein sequence ID" value="MBW3467551.1"/>
    <property type="molecule type" value="Genomic_DNA"/>
</dbReference>